<accession>A0AAI9EDK4</accession>
<feature type="region of interest" description="Disordered" evidence="6">
    <location>
        <begin position="213"/>
        <end position="383"/>
    </location>
</feature>
<feature type="region of interest" description="Disordered" evidence="6">
    <location>
        <begin position="442"/>
        <end position="464"/>
    </location>
</feature>
<feature type="compositionally biased region" description="Polar residues" evidence="6">
    <location>
        <begin position="20"/>
        <end position="35"/>
    </location>
</feature>
<feature type="compositionally biased region" description="Pro residues" evidence="6">
    <location>
        <begin position="335"/>
        <end position="346"/>
    </location>
</feature>
<feature type="compositionally biased region" description="Low complexity" evidence="6">
    <location>
        <begin position="1"/>
        <end position="11"/>
    </location>
</feature>
<evidence type="ECO:0000256" key="4">
    <source>
        <dbReference type="ARBA" id="ARBA00021397"/>
    </source>
</evidence>
<reference evidence="7" key="1">
    <citation type="submission" date="2023-11" db="EMBL/GenBank/DDBJ databases">
        <authorList>
            <person name="Alioto T."/>
            <person name="Alioto T."/>
            <person name="Gomez Garrido J."/>
        </authorList>
    </citation>
    <scope>NUCLEOTIDE SEQUENCE</scope>
</reference>
<evidence type="ECO:0000256" key="6">
    <source>
        <dbReference type="SAM" id="MobiDB-lite"/>
    </source>
</evidence>
<dbReference type="GO" id="GO:0045033">
    <property type="term" value="P:peroxisome inheritance"/>
    <property type="evidence" value="ECO:0007669"/>
    <property type="project" value="InterPro"/>
</dbReference>
<name>A0AAI9EDK4_9PEZI</name>
<dbReference type="AlphaFoldDB" id="A0AAI9EDK4"/>
<feature type="region of interest" description="Disordered" evidence="6">
    <location>
        <begin position="534"/>
        <end position="570"/>
    </location>
</feature>
<feature type="compositionally biased region" description="Low complexity" evidence="6">
    <location>
        <begin position="66"/>
        <end position="79"/>
    </location>
</feature>
<evidence type="ECO:0000313" key="7">
    <source>
        <dbReference type="EMBL" id="CAK4032155.1"/>
    </source>
</evidence>
<feature type="region of interest" description="Disordered" evidence="6">
    <location>
        <begin position="1"/>
        <end position="36"/>
    </location>
</feature>
<keyword evidence="5" id="KW-0472">Membrane</keyword>
<feature type="region of interest" description="Disordered" evidence="6">
    <location>
        <begin position="480"/>
        <end position="502"/>
    </location>
</feature>
<dbReference type="EMBL" id="CAVMBE010000059">
    <property type="protein sequence ID" value="CAK4032155.1"/>
    <property type="molecule type" value="Genomic_DNA"/>
</dbReference>
<organism evidence="7 8">
    <name type="scientific">Lecanosticta acicola</name>
    <dbReference type="NCBI Taxonomy" id="111012"/>
    <lineage>
        <taxon>Eukaryota</taxon>
        <taxon>Fungi</taxon>
        <taxon>Dikarya</taxon>
        <taxon>Ascomycota</taxon>
        <taxon>Pezizomycotina</taxon>
        <taxon>Dothideomycetes</taxon>
        <taxon>Dothideomycetidae</taxon>
        <taxon>Mycosphaerellales</taxon>
        <taxon>Mycosphaerellaceae</taxon>
        <taxon>Lecanosticta</taxon>
    </lineage>
</organism>
<comment type="similarity">
    <text evidence="3">Belongs to the INP1 family.</text>
</comment>
<feature type="compositionally biased region" description="Low complexity" evidence="6">
    <location>
        <begin position="541"/>
        <end position="570"/>
    </location>
</feature>
<sequence length="693" mass="74013">MSTTAPSTPKSTPRKAALTRSFTLPSKVATTSRTAPSAEIGAAEGIETLHVHPNGKVVKFTTSATSRPGSSTGIPSPGGQHAGTLPWATLTEQTLAAGPIEIYRVPGSVSFLHSGSLLHAIMPRSNCWCVDGVSKFAIRVLADTYYRVELPGETPEDLEKVEEFKDTLKKVLFYERTACPFARTFTVELPEEPEVRKKRRKSHGPAKKWTLEKAYRWKPEDGEAPQRGSERFSGSLTASDEESSSEDAQSNASEVADEVKDLKINTPSRPSVRERAMGFDMRSVTAPPHLAMQATPPSKLRTTAVAQESHGSRERSRSPEQAPGALDPTSLRPFQPIPTDMPPSPPDSSAGPEYTEHPSRTALPEQANVPDAPNPSRTAYVEPGISSGDVMCAGEGAAADSAHAGAAQSDEKPEAALQSEVDRHTNVIEPKSEPVFVAGAEDAQHQGEDRGNHAGEIVEAASDLRQETNQFASLSRINTGGAKAADADEQPRPSALQCKEQNNGDFTARSAVGAELADPFAQIQARIQARRSIGGTTSFVPSRKSPTRQSSSSTASSGSLSSARSGLSLRSHPYQAQQQQAFASALVRKACSVFLGPPAHLVLIMLRIAARFAKGAFPRSLLFESPAGASKRVPGSFDLDGSDVEDFAYDDDIGDWEDDFGVPLRSPVRLAAAMNEVLSRTTSNESSIANVRG</sequence>
<evidence type="ECO:0000256" key="2">
    <source>
        <dbReference type="ARBA" id="ARBA00004421"/>
    </source>
</evidence>
<proteinExistence type="inferred from homology"/>
<keyword evidence="8" id="KW-1185">Reference proteome</keyword>
<dbReference type="Proteomes" id="UP001296104">
    <property type="component" value="Unassembled WGS sequence"/>
</dbReference>
<evidence type="ECO:0000313" key="8">
    <source>
        <dbReference type="Proteomes" id="UP001296104"/>
    </source>
</evidence>
<feature type="compositionally biased region" description="Low complexity" evidence="6">
    <location>
        <begin position="396"/>
        <end position="407"/>
    </location>
</feature>
<protein>
    <recommendedName>
        <fullName evidence="4">Inheritance of peroxisomes protein 1</fullName>
    </recommendedName>
</protein>
<evidence type="ECO:0000256" key="1">
    <source>
        <dbReference type="ARBA" id="ARBA00003594"/>
    </source>
</evidence>
<dbReference type="InterPro" id="IPR024758">
    <property type="entry name" value="Inp1"/>
</dbReference>
<gene>
    <name evidence="7" type="ORF">LECACI_7A007313</name>
</gene>
<comment type="caution">
    <text evidence="7">The sequence shown here is derived from an EMBL/GenBank/DDBJ whole genome shotgun (WGS) entry which is preliminary data.</text>
</comment>
<comment type="subcellular location">
    <subcellularLocation>
        <location evidence="2">Peroxisome membrane</location>
        <topology evidence="2">Peripheral membrane protein</topology>
    </subcellularLocation>
</comment>
<feature type="region of interest" description="Disordered" evidence="6">
    <location>
        <begin position="61"/>
        <end position="83"/>
    </location>
</feature>
<dbReference type="GO" id="GO:0005780">
    <property type="term" value="C:extrinsic component of intraperoxisomal membrane"/>
    <property type="evidence" value="ECO:0007669"/>
    <property type="project" value="InterPro"/>
</dbReference>
<feature type="compositionally biased region" description="Basic and acidic residues" evidence="6">
    <location>
        <begin position="442"/>
        <end position="453"/>
    </location>
</feature>
<evidence type="ECO:0000256" key="5">
    <source>
        <dbReference type="ARBA" id="ARBA00023136"/>
    </source>
</evidence>
<feature type="compositionally biased region" description="Basic and acidic residues" evidence="6">
    <location>
        <begin position="409"/>
        <end position="420"/>
    </location>
</feature>
<feature type="region of interest" description="Disordered" evidence="6">
    <location>
        <begin position="396"/>
        <end position="420"/>
    </location>
</feature>
<comment type="function">
    <text evidence="1">Required for peroxisome inheritance.</text>
</comment>
<dbReference type="Pfam" id="PF12634">
    <property type="entry name" value="Inp1"/>
    <property type="match status" value="1"/>
</dbReference>
<evidence type="ECO:0000256" key="3">
    <source>
        <dbReference type="ARBA" id="ARBA00010707"/>
    </source>
</evidence>